<dbReference type="Proteomes" id="UP000271708">
    <property type="component" value="Chromosome"/>
</dbReference>
<gene>
    <name evidence="4" type="ORF">EEW87_000735</name>
</gene>
<dbReference type="EMBL" id="CP044548">
    <property type="protein sequence ID" value="QFQ29171.2"/>
    <property type="molecule type" value="Genomic_DNA"/>
</dbReference>
<feature type="domain" description="LysM" evidence="3">
    <location>
        <begin position="183"/>
        <end position="230"/>
    </location>
</feature>
<feature type="region of interest" description="Disordered" evidence="1">
    <location>
        <begin position="231"/>
        <end position="251"/>
    </location>
</feature>
<feature type="region of interest" description="Disordered" evidence="1">
    <location>
        <begin position="274"/>
        <end position="405"/>
    </location>
</feature>
<protein>
    <submittedName>
        <fullName evidence="4">LysM peptidoglycan-binding domain-containing protein</fullName>
    </submittedName>
</protein>
<evidence type="ECO:0000313" key="4">
    <source>
        <dbReference type="EMBL" id="QFQ29171.2"/>
    </source>
</evidence>
<dbReference type="PROSITE" id="PS51782">
    <property type="entry name" value="LYSM"/>
    <property type="match status" value="2"/>
</dbReference>
<sequence>MRRLRGLLALVGILAILGGVPWLLLAIGASPVPSSTPQVGEIWDAVRQPADGAVFRTIFTYAAWLAWLFFALCIVVEVVARLAGAQAPDLPGLSLPQGMARSLVATAALLFIAAPAVTSVAGSASASPGGGAASAATASATASVVADQAGGAAAVASTTAETGIGAADDAASSVEAAPEVATRTHTVARGETLWSIAEQHLGDGARYDEILELNPGISSHWITPGAELQVPDETPAPSADDAGHEVTVQPGDTLWEVAEDELGDGSRYDEIAQASSDLEQPGGERLTDPDLIKPGWQLSVPGGTGSDGTGSGGADSDSTASDAGTASPGAARSAETAPSTTAPSSPTTDDDPTADVPDDLGAETAADARSAVTAGDAATTVGQTAAATPATGESSETADPVLVADPDDGWAGTAIGIGGLTAVGLLGLLGAARRRGLRAGRRTSETTPLEGTLRLAAEGHSRDTVDLALRDLARAAAAQDVALPGLQSVRLTRHHVDVQLDSPLVLPAPWTSTADPRVWTLAAERARGLDTLALAQVPPPYPALVSLGTDAEDAHVLVDLAHAQTLAVVGEQRTTRAVVAALALDLAGSAWADRTTITVVGGDPALVDAIGSPRLRHVPDATGYFVAAGVTAETTAREVVLVSGEPSAADRDRLVRAAASSPRIALVHTSETPVDGLWSLSVGADPDAAVLAPSQLQLRAQRADDAAVAAVVELFQLAVQSDDYWAPAQEPTLATVGAAAAAMGSPGVVLDDDGRVVVSSEDDQPTRRHVDEITAARRVPLRWNTPVVATSGRSAEEDTAALVETVRRATDSSWTATASTPRWLSNQVTPTPGVPLPPVVDFPLRDADLAAQVAGPVLRLLGPVDIDHGPDVREVHRARLTELAAYLHLHPGASDAELDDAMWPNRSGHDHARARLGALAALGDWIGELAPQRGAHDLTGAPESGRAAAAALPSDWDIWQRLLPGETRSAQTTDLEQALGLVRGRPFVGSRSRHYLWAVPLRSTMIEAICEAAAELARRRLLEGRVSAAYDATVVGLTVEPHAEPLWRLQVLAAHELDDELLEGAVAGLRELGGTDDADLDTGSRRLLEQVDQLERTHAVRGVG</sequence>
<accession>A0A5P8FJ57</accession>
<dbReference type="Gene3D" id="3.10.350.10">
    <property type="entry name" value="LysM domain"/>
    <property type="match status" value="2"/>
</dbReference>
<feature type="domain" description="LysM" evidence="3">
    <location>
        <begin position="244"/>
        <end position="300"/>
    </location>
</feature>
<dbReference type="SUPFAM" id="SSF54106">
    <property type="entry name" value="LysM domain"/>
    <property type="match status" value="1"/>
</dbReference>
<dbReference type="GeneID" id="59162955"/>
<name>A0A5P8FJ57_9MICO</name>
<feature type="transmembrane region" description="Helical" evidence="2">
    <location>
        <begin position="58"/>
        <end position="82"/>
    </location>
</feature>
<feature type="compositionally biased region" description="Acidic residues" evidence="1">
    <location>
        <begin position="348"/>
        <end position="361"/>
    </location>
</feature>
<dbReference type="InterPro" id="IPR018392">
    <property type="entry name" value="LysM"/>
</dbReference>
<feature type="transmembrane region" description="Helical" evidence="2">
    <location>
        <begin position="103"/>
        <end position="124"/>
    </location>
</feature>
<evidence type="ECO:0000259" key="3">
    <source>
        <dbReference type="PROSITE" id="PS51782"/>
    </source>
</evidence>
<organism evidence="4 5">
    <name type="scientific">Janibacter melonis</name>
    <dbReference type="NCBI Taxonomy" id="262209"/>
    <lineage>
        <taxon>Bacteria</taxon>
        <taxon>Bacillati</taxon>
        <taxon>Actinomycetota</taxon>
        <taxon>Actinomycetes</taxon>
        <taxon>Micrococcales</taxon>
        <taxon>Intrasporangiaceae</taxon>
        <taxon>Janibacter</taxon>
    </lineage>
</organism>
<dbReference type="KEGG" id="jme:EEW87_000735"/>
<dbReference type="PANTHER" id="PTHR34700:SF4">
    <property type="entry name" value="PHAGE-LIKE ELEMENT PBSX PROTEIN XKDP"/>
    <property type="match status" value="1"/>
</dbReference>
<dbReference type="InterPro" id="IPR036779">
    <property type="entry name" value="LysM_dom_sf"/>
</dbReference>
<dbReference type="CDD" id="cd00118">
    <property type="entry name" value="LysM"/>
    <property type="match status" value="2"/>
</dbReference>
<dbReference type="InterPro" id="IPR052196">
    <property type="entry name" value="Bact_Kbp"/>
</dbReference>
<keyword evidence="2" id="KW-1133">Transmembrane helix</keyword>
<feature type="compositionally biased region" description="Gly residues" evidence="1">
    <location>
        <begin position="302"/>
        <end position="313"/>
    </location>
</feature>
<evidence type="ECO:0000256" key="1">
    <source>
        <dbReference type="SAM" id="MobiDB-lite"/>
    </source>
</evidence>
<evidence type="ECO:0000256" key="2">
    <source>
        <dbReference type="SAM" id="Phobius"/>
    </source>
</evidence>
<proteinExistence type="predicted"/>
<evidence type="ECO:0000313" key="5">
    <source>
        <dbReference type="Proteomes" id="UP000271708"/>
    </source>
</evidence>
<dbReference type="SMART" id="SM00257">
    <property type="entry name" value="LysM"/>
    <property type="match status" value="2"/>
</dbReference>
<dbReference type="PANTHER" id="PTHR34700">
    <property type="entry name" value="POTASSIUM BINDING PROTEIN KBP"/>
    <property type="match status" value="1"/>
</dbReference>
<feature type="compositionally biased region" description="Low complexity" evidence="1">
    <location>
        <begin position="314"/>
        <end position="347"/>
    </location>
</feature>
<keyword evidence="2" id="KW-0812">Transmembrane</keyword>
<reference evidence="4 5" key="1">
    <citation type="submission" date="2019-09" db="EMBL/GenBank/DDBJ databases">
        <title>Complete Genome Sequence of Janibacter melonis M714 with both human health impact and industrial applications.</title>
        <authorList>
            <person name="Jin M."/>
            <person name="Zhao Q.R."/>
        </authorList>
    </citation>
    <scope>NUCLEOTIDE SEQUENCE [LARGE SCALE GENOMIC DNA]</scope>
    <source>
        <strain evidence="4 5">M714</strain>
    </source>
</reference>
<feature type="compositionally biased region" description="Low complexity" evidence="1">
    <location>
        <begin position="371"/>
        <end position="392"/>
    </location>
</feature>
<dbReference type="RefSeq" id="WP_123092509.1">
    <property type="nucleotide sequence ID" value="NZ_CP044548.2"/>
</dbReference>
<dbReference type="AlphaFoldDB" id="A0A5P8FJ57"/>
<keyword evidence="2" id="KW-0472">Membrane</keyword>
<dbReference type="Pfam" id="PF01476">
    <property type="entry name" value="LysM"/>
    <property type="match status" value="2"/>
</dbReference>